<accession>A0A4Y2KA29</accession>
<organism evidence="1 2">
    <name type="scientific">Araneus ventricosus</name>
    <name type="common">Orbweaver spider</name>
    <name type="synonym">Epeira ventricosa</name>
    <dbReference type="NCBI Taxonomy" id="182803"/>
    <lineage>
        <taxon>Eukaryota</taxon>
        <taxon>Metazoa</taxon>
        <taxon>Ecdysozoa</taxon>
        <taxon>Arthropoda</taxon>
        <taxon>Chelicerata</taxon>
        <taxon>Arachnida</taxon>
        <taxon>Araneae</taxon>
        <taxon>Araneomorphae</taxon>
        <taxon>Entelegynae</taxon>
        <taxon>Araneoidea</taxon>
        <taxon>Araneidae</taxon>
        <taxon>Araneus</taxon>
    </lineage>
</organism>
<proteinExistence type="predicted"/>
<dbReference type="OrthoDB" id="6449114at2759"/>
<protein>
    <submittedName>
        <fullName evidence="1">Uncharacterized protein</fullName>
    </submittedName>
</protein>
<sequence>MPRINLGKAYQKFPMHGTMMSHIVLFAPVFPKLDSLSAMKMASTEDEDDIPLEELTKMRIQLREKEEITDDVLIDDFLSLDSEAETLTKLDILNSVKNKNNTAMNCDEDGNDSDAEINTPSYNEILKSFETFRSGLQFEENTPQGIFGALQRCETYYERKHFLKQKSRTKLIDFISN</sequence>
<keyword evidence="2" id="KW-1185">Reference proteome</keyword>
<evidence type="ECO:0000313" key="1">
    <source>
        <dbReference type="EMBL" id="GBM99064.1"/>
    </source>
</evidence>
<dbReference type="EMBL" id="BGPR01004386">
    <property type="protein sequence ID" value="GBM99064.1"/>
    <property type="molecule type" value="Genomic_DNA"/>
</dbReference>
<dbReference type="Proteomes" id="UP000499080">
    <property type="component" value="Unassembled WGS sequence"/>
</dbReference>
<name>A0A4Y2KA29_ARAVE</name>
<comment type="caution">
    <text evidence="1">The sequence shown here is derived from an EMBL/GenBank/DDBJ whole genome shotgun (WGS) entry which is preliminary data.</text>
</comment>
<reference evidence="1 2" key="1">
    <citation type="journal article" date="2019" name="Sci. Rep.">
        <title>Orb-weaving spider Araneus ventricosus genome elucidates the spidroin gene catalogue.</title>
        <authorList>
            <person name="Kono N."/>
            <person name="Nakamura H."/>
            <person name="Ohtoshi R."/>
            <person name="Moran D.A.P."/>
            <person name="Shinohara A."/>
            <person name="Yoshida Y."/>
            <person name="Fujiwara M."/>
            <person name="Mori M."/>
            <person name="Tomita M."/>
            <person name="Arakawa K."/>
        </authorList>
    </citation>
    <scope>NUCLEOTIDE SEQUENCE [LARGE SCALE GENOMIC DNA]</scope>
</reference>
<evidence type="ECO:0000313" key="2">
    <source>
        <dbReference type="Proteomes" id="UP000499080"/>
    </source>
</evidence>
<gene>
    <name evidence="1" type="ORF">AVEN_13104_1</name>
</gene>
<dbReference type="AlphaFoldDB" id="A0A4Y2KA29"/>